<dbReference type="PANTHER" id="PTHR10773">
    <property type="entry name" value="DNA-DIRECTED RNA POLYMERASES I, II, AND III SUBUNIT RPABC2"/>
    <property type="match status" value="1"/>
</dbReference>
<dbReference type="PANTHER" id="PTHR10773:SF19">
    <property type="match status" value="1"/>
</dbReference>
<name>A0AAE1TY05_9EUCA</name>
<evidence type="ECO:0000313" key="3">
    <source>
        <dbReference type="Proteomes" id="UP001292094"/>
    </source>
</evidence>
<evidence type="ECO:0000256" key="1">
    <source>
        <dbReference type="SAM" id="MobiDB-lite"/>
    </source>
</evidence>
<evidence type="ECO:0000313" key="2">
    <source>
        <dbReference type="EMBL" id="KAK4299195.1"/>
    </source>
</evidence>
<reference evidence="2" key="1">
    <citation type="submission" date="2023-11" db="EMBL/GenBank/DDBJ databases">
        <title>Genome assemblies of two species of porcelain crab, Petrolisthes cinctipes and Petrolisthes manimaculis (Anomura: Porcellanidae).</title>
        <authorList>
            <person name="Angst P."/>
        </authorList>
    </citation>
    <scope>NUCLEOTIDE SEQUENCE</scope>
    <source>
        <strain evidence="2">PB745_02</strain>
        <tissue evidence="2">Gill</tissue>
    </source>
</reference>
<keyword evidence="3" id="KW-1185">Reference proteome</keyword>
<protein>
    <submittedName>
        <fullName evidence="2">Uncharacterized protein</fullName>
    </submittedName>
</protein>
<comment type="caution">
    <text evidence="2">The sequence shown here is derived from an EMBL/GenBank/DDBJ whole genome shotgun (WGS) entry which is preliminary data.</text>
</comment>
<dbReference type="Proteomes" id="UP001292094">
    <property type="component" value="Unassembled WGS sequence"/>
</dbReference>
<dbReference type="EMBL" id="JAWZYT010003285">
    <property type="protein sequence ID" value="KAK4299195.1"/>
    <property type="molecule type" value="Genomic_DNA"/>
</dbReference>
<dbReference type="AlphaFoldDB" id="A0AAE1TY05"/>
<accession>A0AAE1TY05</accession>
<feature type="region of interest" description="Disordered" evidence="1">
    <location>
        <begin position="1"/>
        <end position="30"/>
    </location>
</feature>
<organism evidence="2 3">
    <name type="scientific">Petrolisthes manimaculis</name>
    <dbReference type="NCBI Taxonomy" id="1843537"/>
    <lineage>
        <taxon>Eukaryota</taxon>
        <taxon>Metazoa</taxon>
        <taxon>Ecdysozoa</taxon>
        <taxon>Arthropoda</taxon>
        <taxon>Crustacea</taxon>
        <taxon>Multicrustacea</taxon>
        <taxon>Malacostraca</taxon>
        <taxon>Eumalacostraca</taxon>
        <taxon>Eucarida</taxon>
        <taxon>Decapoda</taxon>
        <taxon>Pleocyemata</taxon>
        <taxon>Anomura</taxon>
        <taxon>Galatheoidea</taxon>
        <taxon>Porcellanidae</taxon>
        <taxon>Petrolisthes</taxon>
    </lineage>
</organism>
<sequence length="268" mass="30737">MADNNCESDAPGPSRGRKKTLKPEEWKQNVAKKKRNLGEEYVSRKTGALIPAKVMGPPCSDGCYDKIPLATRQDMFKEFWEIGDFTLQNSYLQKQVKQVPVKRHRIRKTKTQDNPRKMRSCMLQCTLTISGTSYSVCKQGFLNILGIKKGRVDTALKAAGTPQTDKRGRHPQARTIGGDVLQYVKDHIHSFLTVSSHYTRAKSPHHRNLETNLTVKKMYRMYVKQMKNEHHPTEDIVKESFYRNLFNTTFKPPKTDTCSKTLNCVESE</sequence>
<proteinExistence type="predicted"/>
<gene>
    <name evidence="2" type="ORF">Pmani_028513</name>
</gene>